<sequence>MEKFMDKIVDKHSFVAQPGDLFAITDYGGLVAQLKEETLLIMTMSGKVIRSVPFQRGRIQKIYFRAFDIIFMSQKWVKVYDIREDKFETIYFGEIWGCAERNGCILLITPFDIVRLHKKNFKYRASSKRFTFSQASNYFRNIESLIMNYDERDKNHRVKEMDLRSFLTDNKIKNILWNSLEGLNYSAIKRKFLLNHVKFMSKGRSCTSKYLDGKCYYKFRRNQYAQYMDVKFLKTKGRLHVFSTKEYIYISKLQDKEKLSHCAWHIEVKSNGVYIITSKDVFFSPSKRPKNTAVVNFCKKNDILYTGESPFVVAYVFKMANKNEHVLDLLKVFKMGIYDHFEIYYENMLKSDMLDPQIVEILDVLFKKYKFHHFFEMAIKARNTNRTELAKYLIAKEKNKSNIIKYLFRYRDLDLIHNFICKESDHLFVHSFLFQMQSQFSIDEIRKVTQKPKALRVYENFIRKLSHKNVNNSINAAKPFKINQRHDSADIERGTFNEFDSEMDEMLGKFQKLRIKISDDSNHESLATIDSAFKLLLEKKDKKNAFYLRYSSKMSNEKYEHLKDSILKDEHSED</sequence>
<evidence type="ECO:0000259" key="1">
    <source>
        <dbReference type="Pfam" id="PF04840"/>
    </source>
</evidence>
<gene>
    <name evidence="2" type="ORF">M153_1960009177</name>
</gene>
<evidence type="ECO:0000313" key="3">
    <source>
        <dbReference type="Proteomes" id="UP000051530"/>
    </source>
</evidence>
<feature type="domain" description="Vps16 C-terminal" evidence="1">
    <location>
        <begin position="374"/>
        <end position="469"/>
    </location>
</feature>
<dbReference type="GO" id="GO:0006886">
    <property type="term" value="P:intracellular protein transport"/>
    <property type="evidence" value="ECO:0007669"/>
    <property type="project" value="InterPro"/>
</dbReference>
<proteinExistence type="predicted"/>
<dbReference type="AlphaFoldDB" id="A0A0R0M5C9"/>
<name>A0A0R0M5C9_9MICR</name>
<dbReference type="InterPro" id="IPR006925">
    <property type="entry name" value="Vps16_C"/>
</dbReference>
<reference evidence="2 3" key="1">
    <citation type="submission" date="2015-07" db="EMBL/GenBank/DDBJ databases">
        <title>The genome of Pseudoloma neurophilia, a relevant intracellular parasite of the zebrafish.</title>
        <authorList>
            <person name="Ndikumana S."/>
            <person name="Pelin A."/>
            <person name="Sanders J."/>
            <person name="Corradi N."/>
        </authorList>
    </citation>
    <scope>NUCLEOTIDE SEQUENCE [LARGE SCALE GENOMIC DNA]</scope>
    <source>
        <strain evidence="2 3">MK1</strain>
    </source>
</reference>
<keyword evidence="3" id="KW-1185">Reference proteome</keyword>
<dbReference type="Proteomes" id="UP000051530">
    <property type="component" value="Unassembled WGS sequence"/>
</dbReference>
<dbReference type="Pfam" id="PF04840">
    <property type="entry name" value="Vps16_C"/>
    <property type="match status" value="1"/>
</dbReference>
<protein>
    <recommendedName>
        <fullName evidence="1">Vps16 C-terminal domain-containing protein</fullName>
    </recommendedName>
</protein>
<dbReference type="VEuPathDB" id="MicrosporidiaDB:M153_1960009177"/>
<comment type="caution">
    <text evidence="2">The sequence shown here is derived from an EMBL/GenBank/DDBJ whole genome shotgun (WGS) entry which is preliminary data.</text>
</comment>
<dbReference type="EMBL" id="LGUB01000050">
    <property type="protein sequence ID" value="KRH94623.1"/>
    <property type="molecule type" value="Genomic_DNA"/>
</dbReference>
<dbReference type="GO" id="GO:0005737">
    <property type="term" value="C:cytoplasm"/>
    <property type="evidence" value="ECO:0007669"/>
    <property type="project" value="InterPro"/>
</dbReference>
<evidence type="ECO:0000313" key="2">
    <source>
        <dbReference type="EMBL" id="KRH94623.1"/>
    </source>
</evidence>
<organism evidence="2 3">
    <name type="scientific">Pseudoloma neurophilia</name>
    <dbReference type="NCBI Taxonomy" id="146866"/>
    <lineage>
        <taxon>Eukaryota</taxon>
        <taxon>Fungi</taxon>
        <taxon>Fungi incertae sedis</taxon>
        <taxon>Microsporidia</taxon>
        <taxon>Pseudoloma</taxon>
    </lineage>
</organism>
<accession>A0A0R0M5C9</accession>